<dbReference type="Gene3D" id="3.90.70.10">
    <property type="entry name" value="Cysteine proteinases"/>
    <property type="match status" value="1"/>
</dbReference>
<dbReference type="InterPro" id="IPR028889">
    <property type="entry name" value="USP"/>
</dbReference>
<reference evidence="9" key="1">
    <citation type="submission" date="2022-11" db="EMBL/GenBank/DDBJ databases">
        <authorList>
            <person name="Scott C."/>
            <person name="Bruce N."/>
        </authorList>
    </citation>
    <scope>NUCLEOTIDE SEQUENCE</scope>
</reference>
<dbReference type="EMBL" id="CALLCH030000021">
    <property type="protein sequence ID" value="CAI4219945.1"/>
    <property type="molecule type" value="Genomic_DNA"/>
</dbReference>
<evidence type="ECO:0000259" key="8">
    <source>
        <dbReference type="PROSITE" id="PS50235"/>
    </source>
</evidence>
<gene>
    <name evidence="9" type="ORF">PPNO1_LOCUS9486</name>
</gene>
<evidence type="ECO:0000256" key="7">
    <source>
        <dbReference type="ARBA" id="ARBA00022807"/>
    </source>
</evidence>
<dbReference type="AlphaFoldDB" id="A0A9P1HCE1"/>
<dbReference type="GO" id="GO:0004843">
    <property type="term" value="F:cysteine-type deubiquitinase activity"/>
    <property type="evidence" value="ECO:0007669"/>
    <property type="project" value="UniProtKB-EC"/>
</dbReference>
<evidence type="ECO:0000313" key="9">
    <source>
        <dbReference type="EMBL" id="CAI4219945.1"/>
    </source>
</evidence>
<proteinExistence type="inferred from homology"/>
<dbReference type="InterPro" id="IPR038765">
    <property type="entry name" value="Papain-like_cys_pep_sf"/>
</dbReference>
<dbReference type="GO" id="GO:0005634">
    <property type="term" value="C:nucleus"/>
    <property type="evidence" value="ECO:0007669"/>
    <property type="project" value="TreeGrafter"/>
</dbReference>
<evidence type="ECO:0000256" key="2">
    <source>
        <dbReference type="ARBA" id="ARBA00009085"/>
    </source>
</evidence>
<dbReference type="PANTHER" id="PTHR24006:SF758">
    <property type="entry name" value="UBIQUITIN CARBOXYL-TERMINAL HYDROLASE 36"/>
    <property type="match status" value="1"/>
</dbReference>
<evidence type="ECO:0000313" key="10">
    <source>
        <dbReference type="Proteomes" id="UP000838763"/>
    </source>
</evidence>
<evidence type="ECO:0000256" key="6">
    <source>
        <dbReference type="ARBA" id="ARBA00022801"/>
    </source>
</evidence>
<keyword evidence="6" id="KW-0378">Hydrolase</keyword>
<evidence type="ECO:0000256" key="3">
    <source>
        <dbReference type="ARBA" id="ARBA00012759"/>
    </source>
</evidence>
<keyword evidence="5" id="KW-0833">Ubl conjugation pathway</keyword>
<accession>A0A9P1HCE1</accession>
<dbReference type="PANTHER" id="PTHR24006">
    <property type="entry name" value="UBIQUITIN CARBOXYL-TERMINAL HYDROLASE"/>
    <property type="match status" value="1"/>
</dbReference>
<dbReference type="Proteomes" id="UP000838763">
    <property type="component" value="Unassembled WGS sequence"/>
</dbReference>
<protein>
    <recommendedName>
        <fullName evidence="3">ubiquitinyl hydrolase 1</fullName>
        <ecNumber evidence="3">3.4.19.12</ecNumber>
    </recommendedName>
</protein>
<dbReference type="EC" id="3.4.19.12" evidence="3"/>
<dbReference type="SUPFAM" id="SSF54001">
    <property type="entry name" value="Cysteine proteinases"/>
    <property type="match status" value="1"/>
</dbReference>
<name>A0A9P1HCE1_9PEZI</name>
<organism evidence="9 10">
    <name type="scientific">Parascedosporium putredinis</name>
    <dbReference type="NCBI Taxonomy" id="1442378"/>
    <lineage>
        <taxon>Eukaryota</taxon>
        <taxon>Fungi</taxon>
        <taxon>Dikarya</taxon>
        <taxon>Ascomycota</taxon>
        <taxon>Pezizomycotina</taxon>
        <taxon>Sordariomycetes</taxon>
        <taxon>Hypocreomycetidae</taxon>
        <taxon>Microascales</taxon>
        <taxon>Microascaceae</taxon>
        <taxon>Parascedosporium</taxon>
    </lineage>
</organism>
<keyword evidence="7" id="KW-0788">Thiol protease</keyword>
<sequence length="257" mass="29745">MLQVLRVTPGFGRELVEWRRGSKWQMPSEPQLMMNIVANLFQWMDAGCFQVMRARTLMEYTEHLTKGGPIEFGNSRDQQDTAEHEVVTMEPSIILALPVTPGLNTLDQLLKDAYSTDPQPVPDYKCDSCKALTVSRRTLLARLPEILIIQLNRFRMNRTKTERGFGAQKVNDFGWGQEFKYRCYGIIVHQGRQMTSGHYYSYVRTEKMTDGSWYHCNDQAVKQIKMTPKLLKDKIYADDSAVPYLLFYQRKRIIGGS</sequence>
<evidence type="ECO:0000256" key="5">
    <source>
        <dbReference type="ARBA" id="ARBA00022786"/>
    </source>
</evidence>
<comment type="catalytic activity">
    <reaction evidence="1">
        <text>Thiol-dependent hydrolysis of ester, thioester, amide, peptide and isopeptide bonds formed by the C-terminal Gly of ubiquitin (a 76-residue protein attached to proteins as an intracellular targeting signal).</text>
        <dbReference type="EC" id="3.4.19.12"/>
    </reaction>
</comment>
<keyword evidence="4" id="KW-0645">Protease</keyword>
<dbReference type="GO" id="GO:0016579">
    <property type="term" value="P:protein deubiquitination"/>
    <property type="evidence" value="ECO:0007669"/>
    <property type="project" value="InterPro"/>
</dbReference>
<feature type="domain" description="USP" evidence="8">
    <location>
        <begin position="1"/>
        <end position="251"/>
    </location>
</feature>
<dbReference type="PROSITE" id="PS50235">
    <property type="entry name" value="USP_3"/>
    <property type="match status" value="1"/>
</dbReference>
<dbReference type="InterPro" id="IPR001394">
    <property type="entry name" value="Peptidase_C19_UCH"/>
</dbReference>
<evidence type="ECO:0000256" key="4">
    <source>
        <dbReference type="ARBA" id="ARBA00022670"/>
    </source>
</evidence>
<comment type="similarity">
    <text evidence="2">Belongs to the peptidase C19 family.</text>
</comment>
<dbReference type="Pfam" id="PF00443">
    <property type="entry name" value="UCH"/>
    <property type="match status" value="1"/>
</dbReference>
<dbReference type="CDD" id="cd02257">
    <property type="entry name" value="Peptidase_C19"/>
    <property type="match status" value="1"/>
</dbReference>
<dbReference type="GO" id="GO:0006508">
    <property type="term" value="P:proteolysis"/>
    <property type="evidence" value="ECO:0007669"/>
    <property type="project" value="UniProtKB-KW"/>
</dbReference>
<dbReference type="OrthoDB" id="292964at2759"/>
<dbReference type="GO" id="GO:0005829">
    <property type="term" value="C:cytosol"/>
    <property type="evidence" value="ECO:0007669"/>
    <property type="project" value="TreeGrafter"/>
</dbReference>
<evidence type="ECO:0000256" key="1">
    <source>
        <dbReference type="ARBA" id="ARBA00000707"/>
    </source>
</evidence>
<dbReference type="InterPro" id="IPR050164">
    <property type="entry name" value="Peptidase_C19"/>
</dbReference>
<keyword evidence="10" id="KW-1185">Reference proteome</keyword>
<comment type="caution">
    <text evidence="9">The sequence shown here is derived from an EMBL/GenBank/DDBJ whole genome shotgun (WGS) entry which is preliminary data.</text>
</comment>